<reference evidence="1" key="1">
    <citation type="submission" date="2024-03" db="EMBL/GenBank/DDBJ databases">
        <title>Novel Streptomyces species of biotechnological and ecological value are a feature of Machair soil.</title>
        <authorList>
            <person name="Prole J.R."/>
            <person name="Goodfellow M."/>
            <person name="Allenby N."/>
            <person name="Ward A.C."/>
        </authorList>
    </citation>
    <scope>NUCLEOTIDE SEQUENCE</scope>
    <source>
        <strain evidence="1">MS2.AVA.5</strain>
    </source>
</reference>
<dbReference type="EMBL" id="JBBKAJ010000022">
    <property type="protein sequence ID" value="MEJ8636674.1"/>
    <property type="molecule type" value="Genomic_DNA"/>
</dbReference>
<accession>A0ACC6PZ30</accession>
<protein>
    <submittedName>
        <fullName evidence="1">MaoC/PaaZ C-terminal domain-containing protein</fullName>
    </submittedName>
</protein>
<organism evidence="1 2">
    <name type="scientific">Streptomyces achmelvichensis</name>
    <dbReference type="NCBI Taxonomy" id="3134111"/>
    <lineage>
        <taxon>Bacteria</taxon>
        <taxon>Bacillati</taxon>
        <taxon>Actinomycetota</taxon>
        <taxon>Actinomycetes</taxon>
        <taxon>Kitasatosporales</taxon>
        <taxon>Streptomycetaceae</taxon>
        <taxon>Streptomyces</taxon>
    </lineage>
</organism>
<dbReference type="Proteomes" id="UP001377168">
    <property type="component" value="Unassembled WGS sequence"/>
</dbReference>
<gene>
    <name evidence="1" type="ORF">WKI67_25245</name>
</gene>
<name>A0ACC6PZ30_9ACTN</name>
<evidence type="ECO:0000313" key="2">
    <source>
        <dbReference type="Proteomes" id="UP001377168"/>
    </source>
</evidence>
<sequence>MPLALTLARGALTSPLKRGVHADAELPATRIGGPVRIDPARLAAYARICGFPGGGPLPLPYPHVLGFPLAMRLMAARRFPLPLLGLVHTRIEITGHQPLHPEDTPVLTVHAEALAPHRRGTEVTIVTRAHRDDDLVWESRSGYLARHRTSYDTDRPAPGTRHRSAQDTDRPDEPLPAVGTWQLPADLGRRYGAASGDRNPIHLHPLTARAFGFPRAIAHGMWTFARCLAESATPHLTAASAEFRAPVLLPASVTYAAEAAGSDTAFQLRSGDRIHLSGRTSAHPS</sequence>
<evidence type="ECO:0000313" key="1">
    <source>
        <dbReference type="EMBL" id="MEJ8636674.1"/>
    </source>
</evidence>
<proteinExistence type="predicted"/>
<keyword evidence="2" id="KW-1185">Reference proteome</keyword>
<comment type="caution">
    <text evidence="1">The sequence shown here is derived from an EMBL/GenBank/DDBJ whole genome shotgun (WGS) entry which is preliminary data.</text>
</comment>